<dbReference type="Pfam" id="PF06079">
    <property type="entry name" value="Apyrase"/>
    <property type="match status" value="1"/>
</dbReference>
<keyword evidence="8" id="KW-1185">Reference proteome</keyword>
<dbReference type="Gene3D" id="2.120.10.100">
    <property type="entry name" value="Apyrase"/>
    <property type="match status" value="1"/>
</dbReference>
<proteinExistence type="inferred from homology"/>
<feature type="binding site" evidence="6">
    <location>
        <position position="76"/>
    </location>
    <ligand>
        <name>Ca(2+)</name>
        <dbReference type="ChEBI" id="CHEBI:29108"/>
    </ligand>
</feature>
<evidence type="ECO:0000256" key="6">
    <source>
        <dbReference type="PIRSR" id="PIRSR609283-1"/>
    </source>
</evidence>
<dbReference type="OMA" id="TEGHYND"/>
<reference evidence="9" key="1">
    <citation type="submission" date="2017-02" db="UniProtKB">
        <authorList>
            <consortium name="WormBaseParasite"/>
        </authorList>
    </citation>
    <scope>IDENTIFICATION</scope>
</reference>
<keyword evidence="3" id="KW-0378">Hydrolase</keyword>
<dbReference type="GO" id="GO:0030166">
    <property type="term" value="P:proteoglycan biosynthetic process"/>
    <property type="evidence" value="ECO:0007669"/>
    <property type="project" value="TreeGrafter"/>
</dbReference>
<organism evidence="9">
    <name type="scientific">Nippostrongylus brasiliensis</name>
    <name type="common">Rat hookworm</name>
    <dbReference type="NCBI Taxonomy" id="27835"/>
    <lineage>
        <taxon>Eukaryota</taxon>
        <taxon>Metazoa</taxon>
        <taxon>Ecdysozoa</taxon>
        <taxon>Nematoda</taxon>
        <taxon>Chromadorea</taxon>
        <taxon>Rhabditida</taxon>
        <taxon>Rhabditina</taxon>
        <taxon>Rhabditomorpha</taxon>
        <taxon>Strongyloidea</taxon>
        <taxon>Heligmosomidae</taxon>
        <taxon>Nippostrongylus</taxon>
    </lineage>
</organism>
<sequence>MPQKSAVREYKLTAITDMDKAAETEKGKYTWRAVTREGILRYDPECQSVTVTWTPNSDKNVTTHLNYKGRAMELSDLAEFHGRLLSPDDKTGMIYEIKNGKAIPWVFLNSGPGNTTSGMKAEWMTIKDDMLYVGGHGMEYRDRNGTVFSTDPMWIKTVSQSGEVTSIDWTEKFDKLRNKTGYYSPGYLTHEAAQWSDIHKKWFFLPRKANKNAYVESEDEVSGTNLLIAADEKFENIEVVKIRTRYRKRRGFAAFEFVPNTNDSVIVAIKSKEIGNIIESYITAFTTKGKTLLHDQRLDGGLKFEGLFLHRK</sequence>
<dbReference type="AlphaFoldDB" id="A0A0N4XT37"/>
<feature type="binding site" evidence="6">
    <location>
        <position position="253"/>
    </location>
    <ligand>
        <name>Ca(2+)</name>
        <dbReference type="ChEBI" id="CHEBI:29108"/>
    </ligand>
</feature>
<feature type="binding site" evidence="6">
    <location>
        <position position="75"/>
    </location>
    <ligand>
        <name>Ca(2+)</name>
        <dbReference type="ChEBI" id="CHEBI:29108"/>
    </ligand>
</feature>
<dbReference type="InterPro" id="IPR009283">
    <property type="entry name" value="Apyrase"/>
</dbReference>
<dbReference type="InterPro" id="IPR036258">
    <property type="entry name" value="Apyrase_sf"/>
</dbReference>
<dbReference type="Proteomes" id="UP000271162">
    <property type="component" value="Unassembled WGS sequence"/>
</dbReference>
<evidence type="ECO:0000313" key="7">
    <source>
        <dbReference type="EMBL" id="VDL69312.1"/>
    </source>
</evidence>
<evidence type="ECO:0000256" key="3">
    <source>
        <dbReference type="ARBA" id="ARBA00022801"/>
    </source>
</evidence>
<feature type="binding site" evidence="6">
    <location>
        <position position="122"/>
    </location>
    <ligand>
        <name>Ca(2+)</name>
        <dbReference type="ChEBI" id="CHEBI:29108"/>
    </ligand>
</feature>
<feature type="binding site" evidence="6">
    <location>
        <position position="305"/>
    </location>
    <ligand>
        <name>Ca(2+)</name>
        <dbReference type="ChEBI" id="CHEBI:29108"/>
    </ligand>
</feature>
<keyword evidence="2 6" id="KW-0479">Metal-binding</keyword>
<gene>
    <name evidence="7" type="ORF">NBR_LOCUS5723</name>
</gene>
<evidence type="ECO:0000256" key="4">
    <source>
        <dbReference type="ARBA" id="ARBA00022837"/>
    </source>
</evidence>
<keyword evidence="4 6" id="KW-0106">Calcium</keyword>
<evidence type="ECO:0000313" key="9">
    <source>
        <dbReference type="WBParaSite" id="NBR_0000572201-mRNA-1"/>
    </source>
</evidence>
<feature type="binding site" evidence="6">
    <location>
        <position position="191"/>
    </location>
    <ligand>
        <name>Ca(2+)</name>
        <dbReference type="ChEBI" id="CHEBI:29108"/>
    </ligand>
</feature>
<reference evidence="7 8" key="2">
    <citation type="submission" date="2018-11" db="EMBL/GenBank/DDBJ databases">
        <authorList>
            <consortium name="Pathogen Informatics"/>
        </authorList>
    </citation>
    <scope>NUCLEOTIDE SEQUENCE [LARGE SCALE GENOMIC DNA]</scope>
</reference>
<dbReference type="GO" id="GO:0045134">
    <property type="term" value="F:UDP phosphatase activity"/>
    <property type="evidence" value="ECO:0007669"/>
    <property type="project" value="TreeGrafter"/>
</dbReference>
<evidence type="ECO:0000313" key="8">
    <source>
        <dbReference type="Proteomes" id="UP000271162"/>
    </source>
</evidence>
<dbReference type="STRING" id="27835.A0A0N4XT37"/>
<dbReference type="WBParaSite" id="NBR_0000572201-mRNA-1">
    <property type="protein sequence ID" value="NBR_0000572201-mRNA-1"/>
    <property type="gene ID" value="NBR_0000572201"/>
</dbReference>
<evidence type="ECO:0000256" key="5">
    <source>
        <dbReference type="ARBA" id="ARBA00025738"/>
    </source>
</evidence>
<dbReference type="PANTHER" id="PTHR13023">
    <property type="entry name" value="APYRASE"/>
    <property type="match status" value="1"/>
</dbReference>
<dbReference type="FunFam" id="2.120.10.100:FF:000001">
    <property type="entry name" value="Soluble calcium-activated nucleotidase 1"/>
    <property type="match status" value="1"/>
</dbReference>
<dbReference type="SUPFAM" id="SSF101887">
    <property type="entry name" value="Apyrase"/>
    <property type="match status" value="1"/>
</dbReference>
<name>A0A0N4XT37_NIPBR</name>
<dbReference type="GO" id="GO:0004382">
    <property type="term" value="F:GDP phosphatase activity"/>
    <property type="evidence" value="ECO:0007669"/>
    <property type="project" value="TreeGrafter"/>
</dbReference>
<accession>A0A0N4XT37</accession>
<dbReference type="PANTHER" id="PTHR13023:SF2">
    <property type="entry name" value="SOLUBLE CALCIUM-ACTIVATED NUCLEOTIDASE 1"/>
    <property type="match status" value="1"/>
</dbReference>
<evidence type="ECO:0000256" key="1">
    <source>
        <dbReference type="ARBA" id="ARBA00001913"/>
    </source>
</evidence>
<comment type="similarity">
    <text evidence="5">Belongs to the apyrase family.</text>
</comment>
<dbReference type="EMBL" id="UYSL01019755">
    <property type="protein sequence ID" value="VDL69312.1"/>
    <property type="molecule type" value="Genomic_DNA"/>
</dbReference>
<evidence type="ECO:0000256" key="2">
    <source>
        <dbReference type="ARBA" id="ARBA00022723"/>
    </source>
</evidence>
<protein>
    <submittedName>
        <fullName evidence="9">Soluble calcium-activated nucleotidase 1 (inferred by orthology to a human protein)</fullName>
    </submittedName>
</protein>
<comment type="cofactor">
    <cofactor evidence="1 6">
        <name>Ca(2+)</name>
        <dbReference type="ChEBI" id="CHEBI:29108"/>
    </cofactor>
</comment>
<dbReference type="GO" id="GO:0005509">
    <property type="term" value="F:calcium ion binding"/>
    <property type="evidence" value="ECO:0007669"/>
    <property type="project" value="InterPro"/>
</dbReference>